<reference evidence="2" key="1">
    <citation type="submission" date="2019-07" db="EMBL/GenBank/DDBJ databases">
        <title>Hyphodiscus hymeniophilus genome sequencing and assembly.</title>
        <authorList>
            <person name="Kramer G."/>
            <person name="Nodwell J."/>
        </authorList>
    </citation>
    <scope>NUCLEOTIDE SEQUENCE</scope>
    <source>
        <strain evidence="2">ATCC 34498</strain>
    </source>
</reference>
<sequence length="283" mass="31544">MSTEEDPKPFKISQEDFDTVQNRIQLALAKHENIVKSWIASSSRKEPTKTQEQLDAEDAALFRNEPPYLGVGALIPAEFLVSDAERNNKSLRAKLFPTKGLKGSKPRDSEEKAASAKRALNTDSSDEEDGRSSLGKAKKMKTAKGETEPIPVEHPADKIKHNVNDESTKDEKGDNLGITKARNIDDALATPPTTPEKPRITTLEIDQNTKVVVSQTEGTTANSIEVQAQKEKEVKPSKPLSEEMRQRYKEKRKLKKVLSKQQKQQELRDAKLHVQAGEALDQV</sequence>
<accession>A0A9P6VH34</accession>
<feature type="compositionally biased region" description="Basic and acidic residues" evidence="1">
    <location>
        <begin position="105"/>
        <end position="114"/>
    </location>
</feature>
<dbReference type="AlphaFoldDB" id="A0A9P6VH34"/>
<dbReference type="OrthoDB" id="3438340at2759"/>
<organism evidence="2 3">
    <name type="scientific">Hyphodiscus hymeniophilus</name>
    <dbReference type="NCBI Taxonomy" id="353542"/>
    <lineage>
        <taxon>Eukaryota</taxon>
        <taxon>Fungi</taxon>
        <taxon>Dikarya</taxon>
        <taxon>Ascomycota</taxon>
        <taxon>Pezizomycotina</taxon>
        <taxon>Leotiomycetes</taxon>
        <taxon>Helotiales</taxon>
        <taxon>Hyphodiscaceae</taxon>
        <taxon>Hyphodiscus</taxon>
    </lineage>
</organism>
<feature type="compositionally biased region" description="Basic and acidic residues" evidence="1">
    <location>
        <begin position="154"/>
        <end position="174"/>
    </location>
</feature>
<evidence type="ECO:0000256" key="1">
    <source>
        <dbReference type="SAM" id="MobiDB-lite"/>
    </source>
</evidence>
<feature type="region of interest" description="Disordered" evidence="1">
    <location>
        <begin position="221"/>
        <end position="283"/>
    </location>
</feature>
<keyword evidence="3" id="KW-1185">Reference proteome</keyword>
<comment type="caution">
    <text evidence="2">The sequence shown here is derived from an EMBL/GenBank/DDBJ whole genome shotgun (WGS) entry which is preliminary data.</text>
</comment>
<dbReference type="Proteomes" id="UP000785200">
    <property type="component" value="Unassembled WGS sequence"/>
</dbReference>
<protein>
    <submittedName>
        <fullName evidence="2">Uncharacterized protein</fullName>
    </submittedName>
</protein>
<feature type="region of interest" description="Disordered" evidence="1">
    <location>
        <begin position="90"/>
        <end position="199"/>
    </location>
</feature>
<feature type="compositionally biased region" description="Basic and acidic residues" evidence="1">
    <location>
        <begin position="228"/>
        <end position="247"/>
    </location>
</feature>
<name>A0A9P6VH34_9HELO</name>
<proteinExistence type="predicted"/>
<gene>
    <name evidence="2" type="ORF">D0Z07_5866</name>
</gene>
<feature type="region of interest" description="Disordered" evidence="1">
    <location>
        <begin position="37"/>
        <end position="59"/>
    </location>
</feature>
<evidence type="ECO:0000313" key="2">
    <source>
        <dbReference type="EMBL" id="KAG0647798.1"/>
    </source>
</evidence>
<feature type="compositionally biased region" description="Basic and acidic residues" evidence="1">
    <location>
        <begin position="263"/>
        <end position="272"/>
    </location>
</feature>
<feature type="compositionally biased region" description="Basic residues" evidence="1">
    <location>
        <begin position="248"/>
        <end position="258"/>
    </location>
</feature>
<dbReference type="EMBL" id="VNKQ01000011">
    <property type="protein sequence ID" value="KAG0647798.1"/>
    <property type="molecule type" value="Genomic_DNA"/>
</dbReference>
<evidence type="ECO:0000313" key="3">
    <source>
        <dbReference type="Proteomes" id="UP000785200"/>
    </source>
</evidence>